<dbReference type="EMBL" id="JAVHNQ010000006">
    <property type="protein sequence ID" value="KAK6344171.1"/>
    <property type="molecule type" value="Genomic_DNA"/>
</dbReference>
<evidence type="ECO:0000313" key="1">
    <source>
        <dbReference type="EMBL" id="KAK6344171.1"/>
    </source>
</evidence>
<reference evidence="1 2" key="1">
    <citation type="submission" date="2019-10" db="EMBL/GenBank/DDBJ databases">
        <authorList>
            <person name="Palmer J.M."/>
        </authorList>
    </citation>
    <scope>NUCLEOTIDE SEQUENCE [LARGE SCALE GENOMIC DNA]</scope>
    <source>
        <strain evidence="1 2">TWF696</strain>
    </source>
</reference>
<evidence type="ECO:0000313" key="2">
    <source>
        <dbReference type="Proteomes" id="UP001375240"/>
    </source>
</evidence>
<name>A0AAV9UL90_9PEZI</name>
<dbReference type="Proteomes" id="UP001375240">
    <property type="component" value="Unassembled WGS sequence"/>
</dbReference>
<gene>
    <name evidence="1" type="ORF">TWF696_007813</name>
</gene>
<accession>A0AAV9UL90</accession>
<protein>
    <submittedName>
        <fullName evidence="1">Uncharacterized protein</fullName>
    </submittedName>
</protein>
<proteinExistence type="predicted"/>
<comment type="caution">
    <text evidence="1">The sequence shown here is derived from an EMBL/GenBank/DDBJ whole genome shotgun (WGS) entry which is preliminary data.</text>
</comment>
<organism evidence="1 2">
    <name type="scientific">Orbilia brochopaga</name>
    <dbReference type="NCBI Taxonomy" id="3140254"/>
    <lineage>
        <taxon>Eukaryota</taxon>
        <taxon>Fungi</taxon>
        <taxon>Dikarya</taxon>
        <taxon>Ascomycota</taxon>
        <taxon>Pezizomycotina</taxon>
        <taxon>Orbiliomycetes</taxon>
        <taxon>Orbiliales</taxon>
        <taxon>Orbiliaceae</taxon>
        <taxon>Orbilia</taxon>
    </lineage>
</organism>
<keyword evidence="2" id="KW-1185">Reference proteome</keyword>
<sequence length="178" mass="20266">MSWSSILKLDQNFDLRFDVGIVEIHYLTKFGNPDYPITQLNSTISPSTRLEIEDRHIGGQLQRNRASPFAHSYHIRSGNLRISWDKDNRLHQSRAAQSRNGIGVQAFEAQIVSRLKNEGPLELFLRIFRFGALELKTTVRQRQHGGTVHISDPLLCMRDFPVSKAFALLNIPSSLDPS</sequence>
<dbReference type="AlphaFoldDB" id="A0AAV9UL90"/>